<dbReference type="RefSeq" id="WP_170180722.1">
    <property type="nucleotide sequence ID" value="NZ_RBWU01000005.1"/>
</dbReference>
<gene>
    <name evidence="1" type="ORF">BZB76_4900</name>
</gene>
<evidence type="ECO:0000313" key="2">
    <source>
        <dbReference type="Proteomes" id="UP000274601"/>
    </source>
</evidence>
<dbReference type="Proteomes" id="UP000274601">
    <property type="component" value="Unassembled WGS sequence"/>
</dbReference>
<protein>
    <recommendedName>
        <fullName evidence="3">Homeodomain-like domain-containing protein</fullName>
    </recommendedName>
</protein>
<evidence type="ECO:0008006" key="3">
    <source>
        <dbReference type="Google" id="ProtNLM"/>
    </source>
</evidence>
<dbReference type="AlphaFoldDB" id="A0A495QJ56"/>
<accession>A0A495QJ56</accession>
<name>A0A495QJ56_9ACTN</name>
<proteinExistence type="predicted"/>
<sequence>MPDEVRDKLKPKAIELRRRGWTYREIAGSLDISLSTCSLWLRDISAPPRKGYSQERVAAMWKSRWEPVHTAREQERLKTKLTACHQIGDLDDRDILMLGALAYWCEGGKDKPYKRSEFVSFINSDAALIVLFLRFLSVVGVPAEHIQFRLHIHETADLAAATAYWAELVDTPSDRFQTPIIKRHRPKTNRRNLAQAYRGCLLITVRQSADLYRRIEGWAHAAMLGPEAAEARLVTRSDETIRKIVNKRCPSAE</sequence>
<keyword evidence="2" id="KW-1185">Reference proteome</keyword>
<organism evidence="1 2">
    <name type="scientific">Actinomadura pelletieri DSM 43383</name>
    <dbReference type="NCBI Taxonomy" id="1120940"/>
    <lineage>
        <taxon>Bacteria</taxon>
        <taxon>Bacillati</taxon>
        <taxon>Actinomycetota</taxon>
        <taxon>Actinomycetes</taxon>
        <taxon>Streptosporangiales</taxon>
        <taxon>Thermomonosporaceae</taxon>
        <taxon>Actinomadura</taxon>
    </lineage>
</organism>
<comment type="caution">
    <text evidence="1">The sequence shown here is derived from an EMBL/GenBank/DDBJ whole genome shotgun (WGS) entry which is preliminary data.</text>
</comment>
<dbReference type="EMBL" id="RBWU01000005">
    <property type="protein sequence ID" value="RKS72086.1"/>
    <property type="molecule type" value="Genomic_DNA"/>
</dbReference>
<evidence type="ECO:0000313" key="1">
    <source>
        <dbReference type="EMBL" id="RKS72086.1"/>
    </source>
</evidence>
<reference evidence="1 2" key="1">
    <citation type="submission" date="2018-10" db="EMBL/GenBank/DDBJ databases">
        <title>Genomic Encyclopedia of Archaeal and Bacterial Type Strains, Phase II (KMG-II): from individual species to whole genera.</title>
        <authorList>
            <person name="Goeker M."/>
        </authorList>
    </citation>
    <scope>NUCLEOTIDE SEQUENCE [LARGE SCALE GENOMIC DNA]</scope>
    <source>
        <strain evidence="1 2">DSM 43383</strain>
    </source>
</reference>